<dbReference type="RefSeq" id="WP_048464674.1">
    <property type="nucleotide sequence ID" value="NZ_LABX01000113.1"/>
</dbReference>
<organism evidence="1 2">
    <name type="scientific">Methylobacterium aquaticum</name>
    <dbReference type="NCBI Taxonomy" id="270351"/>
    <lineage>
        <taxon>Bacteria</taxon>
        <taxon>Pseudomonadati</taxon>
        <taxon>Pseudomonadota</taxon>
        <taxon>Alphaproteobacteria</taxon>
        <taxon>Hyphomicrobiales</taxon>
        <taxon>Methylobacteriaceae</taxon>
        <taxon>Methylobacterium</taxon>
    </lineage>
</organism>
<evidence type="ECO:0000313" key="2">
    <source>
        <dbReference type="Proteomes" id="UP000035929"/>
    </source>
</evidence>
<dbReference type="OrthoDB" id="8000781at2"/>
<dbReference type="Proteomes" id="UP000035929">
    <property type="component" value="Unassembled WGS sequence"/>
</dbReference>
<name>A0A0J6SF64_9HYPH</name>
<protein>
    <submittedName>
        <fullName evidence="1">Uncharacterized protein</fullName>
    </submittedName>
</protein>
<sequence length="99" mass="10913">MSAPTPTLQPGDKFGPWADGLSTAERRARLRCLRAIVHLVCGTHGADLAATLEQAEYDAEALRRSVDELGRLASLDRRKVLMTFAMLHRRSAQNRGSEP</sequence>
<dbReference type="PATRIC" id="fig|270351.6.peg.554"/>
<reference evidence="1 2" key="1">
    <citation type="submission" date="2015-03" db="EMBL/GenBank/DDBJ databases">
        <title>Genome sequencing of Methylobacterium aquaticum DSM16371 type strain.</title>
        <authorList>
            <person name="Chaudhry V."/>
            <person name="Patil P.B."/>
        </authorList>
    </citation>
    <scope>NUCLEOTIDE SEQUENCE [LARGE SCALE GENOMIC DNA]</scope>
    <source>
        <strain evidence="1 2">DSM 16371</strain>
    </source>
</reference>
<evidence type="ECO:0000313" key="1">
    <source>
        <dbReference type="EMBL" id="KMO33865.1"/>
    </source>
</evidence>
<gene>
    <name evidence="1" type="ORF">VP06_15525</name>
</gene>
<proteinExistence type="predicted"/>
<dbReference type="AlphaFoldDB" id="A0A0J6SF64"/>
<comment type="caution">
    <text evidence="1">The sequence shown here is derived from an EMBL/GenBank/DDBJ whole genome shotgun (WGS) entry which is preliminary data.</text>
</comment>
<accession>A0A0J6SF64</accession>
<dbReference type="EMBL" id="LABX01000113">
    <property type="protein sequence ID" value="KMO33865.1"/>
    <property type="molecule type" value="Genomic_DNA"/>
</dbReference>